<keyword evidence="3" id="KW-1185">Reference proteome</keyword>
<accession>A0ABX1PM28</accession>
<comment type="caution">
    <text evidence="2">The sequence shown here is derived from an EMBL/GenBank/DDBJ whole genome shotgun (WGS) entry which is preliminary data.</text>
</comment>
<evidence type="ECO:0000313" key="2">
    <source>
        <dbReference type="EMBL" id="NMG25617.1"/>
    </source>
</evidence>
<organism evidence="2 3">
    <name type="scientific">Aromatoleum anaerobium</name>
    <dbReference type="NCBI Taxonomy" id="182180"/>
    <lineage>
        <taxon>Bacteria</taxon>
        <taxon>Pseudomonadati</taxon>
        <taxon>Pseudomonadota</taxon>
        <taxon>Betaproteobacteria</taxon>
        <taxon>Rhodocyclales</taxon>
        <taxon>Rhodocyclaceae</taxon>
        <taxon>Aromatoleum</taxon>
    </lineage>
</organism>
<dbReference type="NCBIfam" id="NF033545">
    <property type="entry name" value="transpos_IS630"/>
    <property type="match status" value="1"/>
</dbReference>
<dbReference type="Proteomes" id="UP000615989">
    <property type="component" value="Unassembled WGS sequence"/>
</dbReference>
<dbReference type="InterPro" id="IPR047655">
    <property type="entry name" value="Transpos_IS630-like"/>
</dbReference>
<dbReference type="RefSeq" id="WP_169118970.1">
    <property type="nucleotide sequence ID" value="NZ_WTVG02000031.1"/>
</dbReference>
<evidence type="ECO:0000259" key="1">
    <source>
        <dbReference type="Pfam" id="PF13358"/>
    </source>
</evidence>
<name>A0ABX1PM28_9RHOO</name>
<feature type="domain" description="Tc1-like transposase DDE" evidence="1">
    <location>
        <begin position="15"/>
        <end position="153"/>
    </location>
</feature>
<gene>
    <name evidence="2" type="ORF">GO606_12985</name>
</gene>
<sequence>MAAVASSHPGQRIELWFQDEARFGQQGSNSRIWADTGSRPRAPRQTEYDFLYLFAACCPETGQSNAWLMPAANTQTMNGQLADLGRQLPDEVHVVLVLDGAGWHHSTGLAVPPNLTLVHLPAYAPELNPIERVWRELRQRYLSNRIYPDAEALEDAVASAWMTLTEDPRRLGSLTDYPWIQTARQQQTTKEI</sequence>
<dbReference type="InterPro" id="IPR038717">
    <property type="entry name" value="Tc1-like_DDE_dom"/>
</dbReference>
<reference evidence="2" key="1">
    <citation type="submission" date="2019-12" db="EMBL/GenBank/DDBJ databases">
        <title>Comparative genomics gives insights into the taxonomy of the Azoarcus-Aromatoleum group and reveals separate origins of nif in the plant-associated Azoarcus and non-plant-associated Aromatoleum sub-groups.</title>
        <authorList>
            <person name="Lafos M."/>
            <person name="Maluk M."/>
            <person name="Batista M."/>
            <person name="Junghare M."/>
            <person name="Carmona M."/>
            <person name="Faoro H."/>
            <person name="Cruz L.M."/>
            <person name="Battistoni F."/>
            <person name="De Souza E."/>
            <person name="Pedrosa F."/>
            <person name="Chen W.-M."/>
            <person name="Poole P.S."/>
            <person name="Dixon R.A."/>
            <person name="James E.K."/>
        </authorList>
    </citation>
    <scope>NUCLEOTIDE SEQUENCE</scope>
    <source>
        <strain evidence="2">LuFRes1</strain>
    </source>
</reference>
<dbReference type="InterPro" id="IPR036397">
    <property type="entry name" value="RNaseH_sf"/>
</dbReference>
<protein>
    <submittedName>
        <fullName evidence="2">IS630 family transposase</fullName>
    </submittedName>
</protein>
<dbReference type="EMBL" id="WTVG01000037">
    <property type="protein sequence ID" value="NMG25617.1"/>
    <property type="molecule type" value="Genomic_DNA"/>
</dbReference>
<proteinExistence type="predicted"/>
<evidence type="ECO:0000313" key="3">
    <source>
        <dbReference type="Proteomes" id="UP000615989"/>
    </source>
</evidence>
<dbReference type="Gene3D" id="3.30.420.10">
    <property type="entry name" value="Ribonuclease H-like superfamily/Ribonuclease H"/>
    <property type="match status" value="1"/>
</dbReference>
<dbReference type="Pfam" id="PF13358">
    <property type="entry name" value="DDE_3"/>
    <property type="match status" value="1"/>
</dbReference>